<dbReference type="GO" id="GO:0031012">
    <property type="term" value="C:extracellular matrix"/>
    <property type="evidence" value="ECO:0007669"/>
    <property type="project" value="TreeGrafter"/>
</dbReference>
<dbReference type="PANTHER" id="PTHR11339:SF386">
    <property type="entry name" value="HEMOLECTIN, ISOFORM A"/>
    <property type="match status" value="1"/>
</dbReference>
<dbReference type="SMART" id="SM00216">
    <property type="entry name" value="VWD"/>
    <property type="match status" value="1"/>
</dbReference>
<dbReference type="Pfam" id="PF00094">
    <property type="entry name" value="VWD"/>
    <property type="match status" value="1"/>
</dbReference>
<proteinExistence type="evidence at transcript level"/>
<sequence length="367" mass="40610">MGQLFLFLTAFCIFAAIHSNEVNGKVIVTRTEVPTEEDGEPVLIIPLDELLKTYDVNATGVGKRQLDLIPLPAGTVIAYVIFATCEYISFWAMDITMKFKEGWLETRHYTDPNDIPGWSKISQNPWFSFSGVPTFTITLGPFDPCTKCHIDSKLQSIEGFQRLGNFTISTDCPCDPGSGQGDPHYVTFDKNHLEFNGPCSYVLTETCVASDFDLKVISTHGEVISRFVNNDVRRIESAKVTTGAHVLDLRDNGVIMLNGVLVTTSVLTQDALVGVQIVSNGTDIIFSASGKWWIEWSKNARNNRNRLFVGIHKDSDLIGKVCGMLGHKQPEDYVHIEGKLPYLLANGSFTDNAQELGHSWEVPGSCP</sequence>
<dbReference type="EMBL" id="KT876119">
    <property type="protein sequence ID" value="ALR88617.1"/>
    <property type="molecule type" value="mRNA"/>
</dbReference>
<dbReference type="GeneID" id="100371769"/>
<gene>
    <name evidence="7" type="primary">LOC100371769</name>
</gene>
<dbReference type="PROSITE" id="PS51233">
    <property type="entry name" value="VWFD"/>
    <property type="match status" value="1"/>
</dbReference>
<name>A0A0U2L5V4_SACKO</name>
<evidence type="ECO:0000259" key="4">
    <source>
        <dbReference type="PROSITE" id="PS51233"/>
    </source>
</evidence>
<evidence type="ECO:0000256" key="2">
    <source>
        <dbReference type="ARBA" id="ARBA00023180"/>
    </source>
</evidence>
<dbReference type="InterPro" id="IPR050780">
    <property type="entry name" value="Mucin_vWF_Thrombospondin_sf"/>
</dbReference>
<accession>A0A0U2L5V4</accession>
<keyword evidence="3" id="KW-0732">Signal</keyword>
<dbReference type="RefSeq" id="XP_002734401.1">
    <property type="nucleotide sequence ID" value="XM_002734355.2"/>
</dbReference>
<keyword evidence="2" id="KW-0325">Glycoprotein</keyword>
<feature type="signal peptide" evidence="3">
    <location>
        <begin position="1"/>
        <end position="19"/>
    </location>
</feature>
<keyword evidence="1" id="KW-1015">Disulfide bond</keyword>
<dbReference type="PANTHER" id="PTHR11339">
    <property type="entry name" value="EXTRACELLULAR MATRIX GLYCOPROTEIN RELATED"/>
    <property type="match status" value="1"/>
</dbReference>
<dbReference type="GO" id="GO:0005615">
    <property type="term" value="C:extracellular space"/>
    <property type="evidence" value="ECO:0007669"/>
    <property type="project" value="TreeGrafter"/>
</dbReference>
<evidence type="ECO:0000313" key="7">
    <source>
        <dbReference type="RefSeq" id="XP_002734401.1"/>
    </source>
</evidence>
<evidence type="ECO:0000256" key="1">
    <source>
        <dbReference type="ARBA" id="ARBA00023157"/>
    </source>
</evidence>
<protein>
    <submittedName>
        <fullName evidence="7">Uncharacterized protein LOC100371769</fullName>
    </submittedName>
    <submittedName>
        <fullName evidence="5">von Willebrand type d domain protein-like m10</fullName>
    </submittedName>
</protein>
<reference evidence="7" key="2">
    <citation type="submission" date="2025-05" db="UniProtKB">
        <authorList>
            <consortium name="RefSeq"/>
        </authorList>
    </citation>
    <scope>IDENTIFICATION</scope>
    <source>
        <tissue evidence="7">Testes</tissue>
    </source>
</reference>
<dbReference type="KEGG" id="sko:100371769"/>
<organism evidence="5">
    <name type="scientific">Saccoglossus kowalevskii</name>
    <name type="common">Acorn worm</name>
    <dbReference type="NCBI Taxonomy" id="10224"/>
    <lineage>
        <taxon>Eukaryota</taxon>
        <taxon>Metazoa</taxon>
        <taxon>Hemichordata</taxon>
        <taxon>Enteropneusta</taxon>
        <taxon>Harrimaniidae</taxon>
        <taxon>Saccoglossus</taxon>
    </lineage>
</organism>
<feature type="chain" id="PRO_5006831123" evidence="3">
    <location>
        <begin position="20"/>
        <end position="367"/>
    </location>
</feature>
<dbReference type="InterPro" id="IPR001846">
    <property type="entry name" value="VWF_type-D"/>
</dbReference>
<evidence type="ECO:0000313" key="5">
    <source>
        <dbReference type="EMBL" id="ALR88617.1"/>
    </source>
</evidence>
<dbReference type="AlphaFoldDB" id="A0A0U2L5V4"/>
<feature type="domain" description="VWFD" evidence="4">
    <location>
        <begin position="175"/>
        <end position="367"/>
    </location>
</feature>
<evidence type="ECO:0000313" key="6">
    <source>
        <dbReference type="Proteomes" id="UP000694865"/>
    </source>
</evidence>
<reference evidence="5" key="1">
    <citation type="journal article" date="2015" name="Nature">
        <title>Hemichordate genomes and deuterostome origins.</title>
        <authorList>
            <person name="Simakov O."/>
            <person name="Kawashima T."/>
            <person name="Marletaz F."/>
            <person name="Jenkins J."/>
            <person name="Koyanagi R."/>
            <person name="Mitros T."/>
            <person name="Hisata K."/>
            <person name="Bredeson J."/>
            <person name="Shoguchi E."/>
            <person name="Gyoja F."/>
            <person name="Yue J.X."/>
            <person name="Chen Y.C."/>
            <person name="Freeman R.M.Jr."/>
            <person name="Sasaki A."/>
            <person name="Hikosaka-Katayama T."/>
            <person name="Sato A."/>
            <person name="Fujie M."/>
            <person name="Baughman K.W."/>
            <person name="Levine J."/>
            <person name="Gonzalez P."/>
            <person name="Cameron C."/>
            <person name="Fritzenwanker J.H."/>
            <person name="Pani A.M."/>
            <person name="Goto H."/>
            <person name="Kanda M."/>
            <person name="Arakaki N."/>
            <person name="Yamasaki S."/>
            <person name="Qu J."/>
            <person name="Cree A."/>
            <person name="Ding Y."/>
            <person name="Dinh H.H."/>
            <person name="Dugan S."/>
            <person name="Holder M."/>
            <person name="Jhangiani S.N."/>
            <person name="Kovar C.L."/>
            <person name="Lee S.L."/>
            <person name="Lewis L.R."/>
            <person name="Morton D."/>
            <person name="Nazareth L.V."/>
            <person name="Okwuonu G."/>
            <person name="Santibanez J."/>
            <person name="Chen R."/>
            <person name="Richards S."/>
            <person name="Muzny D.M."/>
            <person name="Gillis A."/>
            <person name="Peshkin L."/>
            <person name="Wu M."/>
            <person name="Humphreys T."/>
            <person name="Su Y.H."/>
            <person name="Putnam N.H."/>
            <person name="Schmutz J."/>
            <person name="Fujiyama A."/>
            <person name="Yu J.K."/>
            <person name="Tagawa K."/>
            <person name="Worley K.C."/>
            <person name="Gibbs R.A."/>
            <person name="Kirschner M.W."/>
            <person name="Lowe C.J."/>
            <person name="Satoh N."/>
            <person name="Rokhsar D.S."/>
            <person name="Gerhart J."/>
        </authorList>
    </citation>
    <scope>NUCLEOTIDE SEQUENCE</scope>
</reference>
<keyword evidence="6" id="KW-1185">Reference proteome</keyword>
<dbReference type="Proteomes" id="UP000694865">
    <property type="component" value="Unplaced"/>
</dbReference>
<evidence type="ECO:0000256" key="3">
    <source>
        <dbReference type="SAM" id="SignalP"/>
    </source>
</evidence>